<sequence>MRVETVVARILNTGCVLIDGWGVVCSIDWEVAQLLHVEPSEALGRRLTEIFPETRLLEVLVTQQQLLTEQVINKRKVRVGYYPVTTVQDFSGVVMVVESLSPVPPENQEHQALIDLYEGILSELPLGLAVVNRQGRVVFMNDYYSQSMECSSEVLMGLPLQKHVPFSKIAEILHIGKPRLQIDIEYRGKVFLLSESPIVSRGQTIGGISKVLSREEIEGQDFRSLTQRVQVLENKLLFYKEELLELRSQRSPLDEIQGKSSEILKLKQVVERVAQHDANVLITGESGTGKGLVAQTIHQLSPRKEEPFIKINCAAIPENLLESELFGYEEGAFTGALKGGKPGKFELAQGGTIFLDEIGDMPLTMQAKILRVLQEKSFERIGGSKTLTVNVRIIAATHRNLVKLIDEGQFRLDLYYRIAVISMDLPPLRKRPLDIQPLAAEIIQKLQVKYGRPIHGLTTKAEKILHNYSWPGNVRELENVLEYAFNFLEPGERVIAESHLPSHIIQLTSSSKEVRKPLSRDANPFSDTQPVNISLEDAVAKAEIEAILRALELTQGNKQAAARVLGIHVSGLYQKLKKYADSIES</sequence>
<dbReference type="Gene3D" id="1.10.10.60">
    <property type="entry name" value="Homeodomain-like"/>
    <property type="match status" value="1"/>
</dbReference>
<dbReference type="InterPro" id="IPR000014">
    <property type="entry name" value="PAS"/>
</dbReference>
<evidence type="ECO:0000313" key="9">
    <source>
        <dbReference type="Proteomes" id="UP000006053"/>
    </source>
</evidence>
<dbReference type="InterPro" id="IPR002078">
    <property type="entry name" value="Sigma_54_int"/>
</dbReference>
<dbReference type="InterPro" id="IPR058031">
    <property type="entry name" value="AAA_lid_NorR"/>
</dbReference>
<evidence type="ECO:0000259" key="7">
    <source>
        <dbReference type="PROSITE" id="PS50045"/>
    </source>
</evidence>
<dbReference type="eggNOG" id="COG3829">
    <property type="taxonomic scope" value="Bacteria"/>
</dbReference>
<evidence type="ECO:0000313" key="8">
    <source>
        <dbReference type="EMBL" id="AFL99363.1"/>
    </source>
</evidence>
<evidence type="ECO:0000256" key="4">
    <source>
        <dbReference type="ARBA" id="ARBA00023125"/>
    </source>
</evidence>
<dbReference type="GO" id="GO:0006355">
    <property type="term" value="P:regulation of DNA-templated transcription"/>
    <property type="evidence" value="ECO:0007669"/>
    <property type="project" value="InterPro"/>
</dbReference>
<evidence type="ECO:0000256" key="2">
    <source>
        <dbReference type="ARBA" id="ARBA00022840"/>
    </source>
</evidence>
<keyword evidence="2" id="KW-0067">ATP-binding</keyword>
<feature type="domain" description="Sigma-54 factor interaction" evidence="7">
    <location>
        <begin position="256"/>
        <end position="486"/>
    </location>
</feature>
<dbReference type="Gene3D" id="3.30.450.20">
    <property type="entry name" value="PAS domain"/>
    <property type="match status" value="1"/>
</dbReference>
<reference evidence="9" key="1">
    <citation type="submission" date="2012-06" db="EMBL/GenBank/DDBJ databases">
        <title>Complete sequence of Desulfitobacterium dehalogenans ATCC 51507.</title>
        <authorList>
            <person name="Lucas S."/>
            <person name="Han J."/>
            <person name="Lapidus A."/>
            <person name="Cheng J.-F."/>
            <person name="Goodwin L."/>
            <person name="Pitluck S."/>
            <person name="Peters L."/>
            <person name="Ovchinnikova G."/>
            <person name="Teshima H."/>
            <person name="Detter J.C."/>
            <person name="Han C."/>
            <person name="Tapia R."/>
            <person name="Land M."/>
            <person name="Hauser L."/>
            <person name="Kyrpides N."/>
            <person name="Ivanova N."/>
            <person name="Pagani I."/>
            <person name="Kruse T."/>
            <person name="de Vos W.M."/>
            <person name="Smidt H."/>
            <person name="Woyke T."/>
        </authorList>
    </citation>
    <scope>NUCLEOTIDE SEQUENCE [LARGE SCALE GENOMIC DNA]</scope>
    <source>
        <strain evidence="9">ATCC 51507 / DSM 9161 / JW/IU-DC1</strain>
    </source>
</reference>
<dbReference type="FunFam" id="3.40.50.300:FF:000006">
    <property type="entry name" value="DNA-binding transcriptional regulator NtrC"/>
    <property type="match status" value="1"/>
</dbReference>
<organism evidence="8 9">
    <name type="scientific">Desulfitobacterium dehalogenans (strain ATCC 51507 / DSM 9161 / JW/IU-DC1)</name>
    <dbReference type="NCBI Taxonomy" id="756499"/>
    <lineage>
        <taxon>Bacteria</taxon>
        <taxon>Bacillati</taxon>
        <taxon>Bacillota</taxon>
        <taxon>Clostridia</taxon>
        <taxon>Eubacteriales</taxon>
        <taxon>Desulfitobacteriaceae</taxon>
        <taxon>Desulfitobacterium</taxon>
    </lineage>
</organism>
<gene>
    <name evidence="8" type="ordered locus">Desde_0927</name>
</gene>
<dbReference type="InterPro" id="IPR025943">
    <property type="entry name" value="Sigma_54_int_dom_ATP-bd_2"/>
</dbReference>
<dbReference type="InterPro" id="IPR002197">
    <property type="entry name" value="HTH_Fis"/>
</dbReference>
<dbReference type="Gene3D" id="3.40.50.300">
    <property type="entry name" value="P-loop containing nucleotide triphosphate hydrolases"/>
    <property type="match status" value="1"/>
</dbReference>
<dbReference type="KEGG" id="ddh:Desde_0927"/>
<evidence type="ECO:0000256" key="3">
    <source>
        <dbReference type="ARBA" id="ARBA00023015"/>
    </source>
</evidence>
<dbReference type="SUPFAM" id="SSF55785">
    <property type="entry name" value="PYP-like sensor domain (PAS domain)"/>
    <property type="match status" value="1"/>
</dbReference>
<evidence type="ECO:0000256" key="5">
    <source>
        <dbReference type="ARBA" id="ARBA00023163"/>
    </source>
</evidence>
<reference evidence="8 9" key="2">
    <citation type="journal article" date="2015" name="J. Bacteriol.">
        <title>Genomic, proteomic, and biochemical analysis of the organohalide respiratory pathway in Desulfitobacterium dehalogenans.</title>
        <authorList>
            <person name="Kruse T."/>
            <person name="van de Pas B.A."/>
            <person name="Atteia A."/>
            <person name="Krab K."/>
            <person name="Hagen W.R."/>
            <person name="Goodwin L."/>
            <person name="Chain P."/>
            <person name="Boeren S."/>
            <person name="Maphosa F."/>
            <person name="Schraa G."/>
            <person name="de Vos W.M."/>
            <person name="van der Oost J."/>
            <person name="Smidt H."/>
            <person name="Stams A.J."/>
        </authorList>
    </citation>
    <scope>NUCLEOTIDE SEQUENCE [LARGE SCALE GENOMIC DNA]</scope>
    <source>
        <strain evidence="9">ATCC 51507 / DSM 9161 / JW/IU-DC1</strain>
    </source>
</reference>
<keyword evidence="6" id="KW-0175">Coiled coil</keyword>
<dbReference type="SUPFAM" id="SSF52540">
    <property type="entry name" value="P-loop containing nucleoside triphosphate hydrolases"/>
    <property type="match status" value="1"/>
</dbReference>
<keyword evidence="3" id="KW-0805">Transcription regulation</keyword>
<dbReference type="InterPro" id="IPR035965">
    <property type="entry name" value="PAS-like_dom_sf"/>
</dbReference>
<keyword evidence="5" id="KW-0804">Transcription</keyword>
<dbReference type="Pfam" id="PF02954">
    <property type="entry name" value="HTH_8"/>
    <property type="match status" value="1"/>
</dbReference>
<evidence type="ECO:0000256" key="1">
    <source>
        <dbReference type="ARBA" id="ARBA00022741"/>
    </source>
</evidence>
<dbReference type="RefSeq" id="WP_014792855.1">
    <property type="nucleotide sequence ID" value="NC_018017.1"/>
</dbReference>
<dbReference type="SMART" id="SM00382">
    <property type="entry name" value="AAA"/>
    <property type="match status" value="1"/>
</dbReference>
<dbReference type="AlphaFoldDB" id="I4A5X9"/>
<feature type="coiled-coil region" evidence="6">
    <location>
        <begin position="222"/>
        <end position="249"/>
    </location>
</feature>
<dbReference type="InterPro" id="IPR025944">
    <property type="entry name" value="Sigma_54_int_dom_CS"/>
</dbReference>
<dbReference type="PROSITE" id="PS00675">
    <property type="entry name" value="SIGMA54_INTERACT_1"/>
    <property type="match status" value="1"/>
</dbReference>
<dbReference type="Gene3D" id="1.10.8.60">
    <property type="match status" value="1"/>
</dbReference>
<dbReference type="PANTHER" id="PTHR32071">
    <property type="entry name" value="TRANSCRIPTIONAL REGULATORY PROTEIN"/>
    <property type="match status" value="1"/>
</dbReference>
<name>I4A5X9_DESDJ</name>
<keyword evidence="4 8" id="KW-0238">DNA-binding</keyword>
<keyword evidence="1" id="KW-0547">Nucleotide-binding</keyword>
<keyword evidence="9" id="KW-1185">Reference proteome</keyword>
<dbReference type="Pfam" id="PF00158">
    <property type="entry name" value="Sigma54_activat"/>
    <property type="match status" value="1"/>
</dbReference>
<dbReference type="SMART" id="SM00091">
    <property type="entry name" value="PAS"/>
    <property type="match status" value="2"/>
</dbReference>
<dbReference type="GO" id="GO:0005524">
    <property type="term" value="F:ATP binding"/>
    <property type="evidence" value="ECO:0007669"/>
    <property type="project" value="UniProtKB-KW"/>
</dbReference>
<dbReference type="PROSITE" id="PS00676">
    <property type="entry name" value="SIGMA54_INTERACT_2"/>
    <property type="match status" value="1"/>
</dbReference>
<dbReference type="PRINTS" id="PR01590">
    <property type="entry name" value="HTHFIS"/>
</dbReference>
<dbReference type="PROSITE" id="PS00688">
    <property type="entry name" value="SIGMA54_INTERACT_3"/>
    <property type="match status" value="1"/>
</dbReference>
<evidence type="ECO:0000256" key="6">
    <source>
        <dbReference type="SAM" id="Coils"/>
    </source>
</evidence>
<dbReference type="STRING" id="756499.Desde_0927"/>
<dbReference type="GO" id="GO:0043565">
    <property type="term" value="F:sequence-specific DNA binding"/>
    <property type="evidence" value="ECO:0007669"/>
    <property type="project" value="InterPro"/>
</dbReference>
<dbReference type="CDD" id="cd00009">
    <property type="entry name" value="AAA"/>
    <property type="match status" value="1"/>
</dbReference>
<accession>I4A5X9</accession>
<dbReference type="Pfam" id="PF25601">
    <property type="entry name" value="AAA_lid_14"/>
    <property type="match status" value="1"/>
</dbReference>
<dbReference type="InterPro" id="IPR009057">
    <property type="entry name" value="Homeodomain-like_sf"/>
</dbReference>
<dbReference type="HOGENOM" id="CLU_000445_8_1_9"/>
<dbReference type="InterPro" id="IPR027417">
    <property type="entry name" value="P-loop_NTPase"/>
</dbReference>
<protein>
    <submittedName>
        <fullName evidence="8">Transcriptional regulator containing PAS, AAA-type ATPase, and DNA-binding domains</fullName>
    </submittedName>
</protein>
<proteinExistence type="predicted"/>
<dbReference type="PROSITE" id="PS50045">
    <property type="entry name" value="SIGMA54_INTERACT_4"/>
    <property type="match status" value="1"/>
</dbReference>
<dbReference type="InterPro" id="IPR003593">
    <property type="entry name" value="AAA+_ATPase"/>
</dbReference>
<dbReference type="Proteomes" id="UP000006053">
    <property type="component" value="Chromosome"/>
</dbReference>
<dbReference type="EMBL" id="CP003348">
    <property type="protein sequence ID" value="AFL99363.1"/>
    <property type="molecule type" value="Genomic_DNA"/>
</dbReference>
<dbReference type="PANTHER" id="PTHR32071:SF117">
    <property type="entry name" value="PTS-DEPENDENT DIHYDROXYACETONE KINASE OPERON REGULATORY PROTEIN-RELATED"/>
    <property type="match status" value="1"/>
</dbReference>
<dbReference type="InterPro" id="IPR025662">
    <property type="entry name" value="Sigma_54_int_dom_ATP-bd_1"/>
</dbReference>
<dbReference type="SUPFAM" id="SSF46689">
    <property type="entry name" value="Homeodomain-like"/>
    <property type="match status" value="1"/>
</dbReference>